<accession>A0A382YXD4</accession>
<evidence type="ECO:0000313" key="1">
    <source>
        <dbReference type="EMBL" id="SVD87760.1"/>
    </source>
</evidence>
<dbReference type="AlphaFoldDB" id="A0A382YXD4"/>
<proteinExistence type="predicted"/>
<organism evidence="1">
    <name type="scientific">marine metagenome</name>
    <dbReference type="NCBI Taxonomy" id="408172"/>
    <lineage>
        <taxon>unclassified sequences</taxon>
        <taxon>metagenomes</taxon>
        <taxon>ecological metagenomes</taxon>
    </lineage>
</organism>
<gene>
    <name evidence="1" type="ORF">METZ01_LOCUS440614</name>
</gene>
<name>A0A382YXD4_9ZZZZ</name>
<dbReference type="EMBL" id="UINC01179200">
    <property type="protein sequence ID" value="SVD87760.1"/>
    <property type="molecule type" value="Genomic_DNA"/>
</dbReference>
<sequence>MWKAIFIESCLLSALIFGGFYIHSTIIENEIDVSENSIKELSARQKLAHISGSSFSTSDSTKDHLSGNITKAPLGHISGIFQK</sequence>
<protein>
    <submittedName>
        <fullName evidence="1">Uncharacterized protein</fullName>
    </submittedName>
</protein>
<reference evidence="1" key="1">
    <citation type="submission" date="2018-05" db="EMBL/GenBank/DDBJ databases">
        <authorList>
            <person name="Lanie J.A."/>
            <person name="Ng W.-L."/>
            <person name="Kazmierczak K.M."/>
            <person name="Andrzejewski T.M."/>
            <person name="Davidsen T.M."/>
            <person name="Wayne K.J."/>
            <person name="Tettelin H."/>
            <person name="Glass J.I."/>
            <person name="Rusch D."/>
            <person name="Podicherti R."/>
            <person name="Tsui H.-C.T."/>
            <person name="Winkler M.E."/>
        </authorList>
    </citation>
    <scope>NUCLEOTIDE SEQUENCE</scope>
</reference>